<keyword evidence="13" id="KW-1185">Reference proteome</keyword>
<keyword evidence="6" id="KW-0145">Chemotaxis</keyword>
<evidence type="ECO:0000256" key="5">
    <source>
        <dbReference type="ARBA" id="ARBA00022475"/>
    </source>
</evidence>
<proteinExistence type="inferred from homology"/>
<comment type="similarity">
    <text evidence="3">Belongs to the FliM family.</text>
</comment>
<keyword evidence="12" id="KW-0966">Cell projection</keyword>
<dbReference type="InterPro" id="IPR001689">
    <property type="entry name" value="Flag_FliM"/>
</dbReference>
<keyword evidence="8" id="KW-0472">Membrane</keyword>
<dbReference type="PIRSF" id="PIRSF002888">
    <property type="entry name" value="FliM"/>
    <property type="match status" value="1"/>
</dbReference>
<dbReference type="PRINTS" id="PR00955">
    <property type="entry name" value="FLGMOTORFLIM"/>
</dbReference>
<evidence type="ECO:0000256" key="9">
    <source>
        <dbReference type="ARBA" id="ARBA00023143"/>
    </source>
</evidence>
<evidence type="ECO:0000256" key="3">
    <source>
        <dbReference type="ARBA" id="ARBA00011049"/>
    </source>
</evidence>
<dbReference type="InterPro" id="IPR001543">
    <property type="entry name" value="FliN-like_C"/>
</dbReference>
<evidence type="ECO:0000313" key="13">
    <source>
        <dbReference type="Proteomes" id="UP001524478"/>
    </source>
</evidence>
<keyword evidence="7" id="KW-0283">Flagellar rotation</keyword>
<name>A0ABT1S5P8_9FIRM</name>
<dbReference type="RefSeq" id="WP_256310236.1">
    <property type="nucleotide sequence ID" value="NZ_JANGAC010000001.1"/>
</dbReference>
<evidence type="ECO:0000256" key="2">
    <source>
        <dbReference type="ARBA" id="ARBA00004202"/>
    </source>
</evidence>
<dbReference type="Proteomes" id="UP001524478">
    <property type="component" value="Unassembled WGS sequence"/>
</dbReference>
<sequence length="332" mass="37543">MSEVMSQSEIDALLNALSSGEVDVEEIQEVDNSKKTRKYDFRNPQKISKDQLRTLEVIHENFARHMQTFLTGYLRAPVKINILTVDQFAYSEFSNALSNPAFLTIIDFKPLDGQILIDISTNIIYTVIDRLLGGDGIGKQEMRSFTEIELSLLRTMMHKIVGDIKEAWSNVIELKPILEKIETNPQFAQIVPPNETIALVTMSIEVGSIEGMMNVCIPYILLEPVLDKLNTKFWFTTSTKEHSKEELKAIRDRILQTRIPMVAELGSTKIAVRDILNLLPGDVIKLENNEDNKIPIKIGSNVKFKGEIGVINRKMAIKIVEVLKEGEMINGK</sequence>
<evidence type="ECO:0000313" key="12">
    <source>
        <dbReference type="EMBL" id="MCQ4921784.1"/>
    </source>
</evidence>
<dbReference type="Pfam" id="PF02154">
    <property type="entry name" value="FliM"/>
    <property type="match status" value="1"/>
</dbReference>
<evidence type="ECO:0000256" key="1">
    <source>
        <dbReference type="ARBA" id="ARBA00004117"/>
    </source>
</evidence>
<dbReference type="CDD" id="cd17908">
    <property type="entry name" value="FliM"/>
    <property type="match status" value="1"/>
</dbReference>
<dbReference type="NCBIfam" id="TIGR01397">
    <property type="entry name" value="fliM_switch"/>
    <property type="match status" value="1"/>
</dbReference>
<keyword evidence="5" id="KW-1003">Cell membrane</keyword>
<dbReference type="Pfam" id="PF01052">
    <property type="entry name" value="FliMN_C"/>
    <property type="match status" value="1"/>
</dbReference>
<dbReference type="SUPFAM" id="SSF101801">
    <property type="entry name" value="Surface presentation of antigens (SPOA)"/>
    <property type="match status" value="1"/>
</dbReference>
<evidence type="ECO:0000256" key="10">
    <source>
        <dbReference type="NCBIfam" id="TIGR01397"/>
    </source>
</evidence>
<evidence type="ECO:0000256" key="7">
    <source>
        <dbReference type="ARBA" id="ARBA00022779"/>
    </source>
</evidence>
<evidence type="ECO:0000259" key="11">
    <source>
        <dbReference type="Pfam" id="PF01052"/>
    </source>
</evidence>
<keyword evidence="12" id="KW-0282">Flagellum</keyword>
<comment type="subcellular location">
    <subcellularLocation>
        <location evidence="1">Bacterial flagellum basal body</location>
    </subcellularLocation>
    <subcellularLocation>
        <location evidence="2">Cell membrane</location>
        <topology evidence="2">Peripheral membrane protein</topology>
    </subcellularLocation>
</comment>
<dbReference type="PANTHER" id="PTHR30034:SF6">
    <property type="entry name" value="YOP PROTEINS TRANSLOCATION PROTEIN Q"/>
    <property type="match status" value="1"/>
</dbReference>
<dbReference type="Gene3D" id="2.30.330.10">
    <property type="entry name" value="SpoA-like"/>
    <property type="match status" value="1"/>
</dbReference>
<keyword evidence="9" id="KW-0975">Bacterial flagellum</keyword>
<dbReference type="Gene3D" id="3.40.1550.10">
    <property type="entry name" value="CheC-like"/>
    <property type="match status" value="1"/>
</dbReference>
<reference evidence="12 13" key="1">
    <citation type="submission" date="2022-06" db="EMBL/GenBank/DDBJ databases">
        <title>Isolation of gut microbiota from human fecal samples.</title>
        <authorList>
            <person name="Pamer E.G."/>
            <person name="Barat B."/>
            <person name="Waligurski E."/>
            <person name="Medina S."/>
            <person name="Paddock L."/>
            <person name="Mostad J."/>
        </authorList>
    </citation>
    <scope>NUCLEOTIDE SEQUENCE [LARGE SCALE GENOMIC DNA]</scope>
    <source>
        <strain evidence="12 13">DFI.7.95</strain>
    </source>
</reference>
<evidence type="ECO:0000256" key="4">
    <source>
        <dbReference type="ARBA" id="ARBA00021898"/>
    </source>
</evidence>
<keyword evidence="12" id="KW-0969">Cilium</keyword>
<accession>A0ABT1S5P8</accession>
<comment type="caution">
    <text evidence="12">The sequence shown here is derived from an EMBL/GenBank/DDBJ whole genome shotgun (WGS) entry which is preliminary data.</text>
</comment>
<feature type="domain" description="Flagellar motor switch protein FliN-like C-terminal" evidence="11">
    <location>
        <begin position="253"/>
        <end position="323"/>
    </location>
</feature>
<protein>
    <recommendedName>
        <fullName evidence="4 10">Flagellar motor switch protein FliM</fullName>
    </recommendedName>
</protein>
<dbReference type="PANTHER" id="PTHR30034">
    <property type="entry name" value="FLAGELLAR MOTOR SWITCH PROTEIN FLIM"/>
    <property type="match status" value="1"/>
</dbReference>
<dbReference type="EMBL" id="JANGAC010000001">
    <property type="protein sequence ID" value="MCQ4921784.1"/>
    <property type="molecule type" value="Genomic_DNA"/>
</dbReference>
<evidence type="ECO:0000256" key="8">
    <source>
        <dbReference type="ARBA" id="ARBA00023136"/>
    </source>
</evidence>
<gene>
    <name evidence="12" type="primary">fliM</name>
    <name evidence="12" type="ORF">NE686_01685</name>
</gene>
<evidence type="ECO:0000256" key="6">
    <source>
        <dbReference type="ARBA" id="ARBA00022500"/>
    </source>
</evidence>
<dbReference type="InterPro" id="IPR028976">
    <property type="entry name" value="CheC-like_sf"/>
</dbReference>
<dbReference type="InterPro" id="IPR036429">
    <property type="entry name" value="SpoA-like_sf"/>
</dbReference>
<organism evidence="12 13">
    <name type="scientific">Tissierella carlieri</name>
    <dbReference type="NCBI Taxonomy" id="689904"/>
    <lineage>
        <taxon>Bacteria</taxon>
        <taxon>Bacillati</taxon>
        <taxon>Bacillota</taxon>
        <taxon>Tissierellia</taxon>
        <taxon>Tissierellales</taxon>
        <taxon>Tissierellaceae</taxon>
        <taxon>Tissierella</taxon>
    </lineage>
</organism>
<dbReference type="SUPFAM" id="SSF103039">
    <property type="entry name" value="CheC-like"/>
    <property type="match status" value="1"/>
</dbReference>